<proteinExistence type="inferred from homology"/>
<dbReference type="Pfam" id="PF11807">
    <property type="entry name" value="UstYa"/>
    <property type="match status" value="1"/>
</dbReference>
<dbReference type="VEuPathDB" id="FungiDB:Z518_01101"/>
<comment type="similarity">
    <text evidence="1">Belongs to the ustYa family.</text>
</comment>
<evidence type="ECO:0000256" key="2">
    <source>
        <dbReference type="SAM" id="MobiDB-lite"/>
    </source>
</evidence>
<reference evidence="4 5" key="1">
    <citation type="submission" date="2015-01" db="EMBL/GenBank/DDBJ databases">
        <title>The Genome Sequence of Rhinocladiella mackenzie CBS 650.93.</title>
        <authorList>
            <consortium name="The Broad Institute Genomics Platform"/>
            <person name="Cuomo C."/>
            <person name="de Hoog S."/>
            <person name="Gorbushina A."/>
            <person name="Stielow B."/>
            <person name="Teixiera M."/>
            <person name="Abouelleil A."/>
            <person name="Chapman S.B."/>
            <person name="Priest M."/>
            <person name="Young S.K."/>
            <person name="Wortman J."/>
            <person name="Nusbaum C."/>
            <person name="Birren B."/>
        </authorList>
    </citation>
    <scope>NUCLEOTIDE SEQUENCE [LARGE SCALE GENOMIC DNA]</scope>
    <source>
        <strain evidence="4 5">CBS 650.93</strain>
    </source>
</reference>
<feature type="region of interest" description="Disordered" evidence="2">
    <location>
        <begin position="17"/>
        <end position="42"/>
    </location>
</feature>
<evidence type="ECO:0000256" key="1">
    <source>
        <dbReference type="ARBA" id="ARBA00035112"/>
    </source>
</evidence>
<keyword evidence="3" id="KW-0812">Transmembrane</keyword>
<dbReference type="EMBL" id="KN847475">
    <property type="protein sequence ID" value="KIX10020.1"/>
    <property type="molecule type" value="Genomic_DNA"/>
</dbReference>
<protein>
    <recommendedName>
        <fullName evidence="6">Tat pathway signal sequence</fullName>
    </recommendedName>
</protein>
<keyword evidence="3" id="KW-0472">Membrane</keyword>
<dbReference type="Proteomes" id="UP000053617">
    <property type="component" value="Unassembled WGS sequence"/>
</dbReference>
<evidence type="ECO:0000313" key="4">
    <source>
        <dbReference type="EMBL" id="KIX10020.1"/>
    </source>
</evidence>
<feature type="transmembrane region" description="Helical" evidence="3">
    <location>
        <begin position="48"/>
        <end position="69"/>
    </location>
</feature>
<dbReference type="RefSeq" id="XP_013277156.1">
    <property type="nucleotide sequence ID" value="XM_013421702.1"/>
</dbReference>
<organism evidence="4 5">
    <name type="scientific">Rhinocladiella mackenziei CBS 650.93</name>
    <dbReference type="NCBI Taxonomy" id="1442369"/>
    <lineage>
        <taxon>Eukaryota</taxon>
        <taxon>Fungi</taxon>
        <taxon>Dikarya</taxon>
        <taxon>Ascomycota</taxon>
        <taxon>Pezizomycotina</taxon>
        <taxon>Eurotiomycetes</taxon>
        <taxon>Chaetothyriomycetidae</taxon>
        <taxon>Chaetothyriales</taxon>
        <taxon>Herpotrichiellaceae</taxon>
        <taxon>Rhinocladiella</taxon>
    </lineage>
</organism>
<dbReference type="PANTHER" id="PTHR33365:SF13">
    <property type="entry name" value="TAT PATHWAY SIGNAL SEQUENCE"/>
    <property type="match status" value="1"/>
</dbReference>
<evidence type="ECO:0000256" key="3">
    <source>
        <dbReference type="SAM" id="Phobius"/>
    </source>
</evidence>
<dbReference type="HOGENOM" id="CLU_042941_0_1_1"/>
<dbReference type="PANTHER" id="PTHR33365">
    <property type="entry name" value="YALI0B05434P"/>
    <property type="match status" value="1"/>
</dbReference>
<dbReference type="GO" id="GO:0043386">
    <property type="term" value="P:mycotoxin biosynthetic process"/>
    <property type="evidence" value="ECO:0007669"/>
    <property type="project" value="InterPro"/>
</dbReference>
<evidence type="ECO:0008006" key="6">
    <source>
        <dbReference type="Google" id="ProtNLM"/>
    </source>
</evidence>
<dbReference type="InterPro" id="IPR021765">
    <property type="entry name" value="UstYa-like"/>
</dbReference>
<accession>A0A0D2JKQ3</accession>
<dbReference type="GeneID" id="25289172"/>
<keyword evidence="5" id="KW-1185">Reference proteome</keyword>
<dbReference type="OrthoDB" id="3687641at2759"/>
<name>A0A0D2JKQ3_9EURO</name>
<evidence type="ECO:0000313" key="5">
    <source>
        <dbReference type="Proteomes" id="UP000053617"/>
    </source>
</evidence>
<keyword evidence="3" id="KW-1133">Transmembrane helix</keyword>
<dbReference type="STRING" id="1442369.A0A0D2JKQ3"/>
<gene>
    <name evidence="4" type="ORF">Z518_01101</name>
</gene>
<sequence length="287" mass="33272">MSRLNYKYTNMKWEGPSMLREKEQEQEEEEDGLLSGSHESSRPKSRRWLSYALAFMLGLSVFINIVALLQQRIRTQDMDELCSTYTSENPSPISQDVKIAYSTTEFNGSFLNPSPYTLIPGPDVDEAWLALGTQSRHYVVPEHLGTYYGLNPGHVKLSPKDGGGFPVLFEFEHHLHCVNLLRQSSYWNYDYYSKQGNGPFRNPPDIVRRHVNHCLDILRQVIMCQPDTGVFGQYWVRETNEPFVDFHTKHRCKNFEEMKDWVLSHQMPDEKAKVVQRPGDIVLDVIP</sequence>
<dbReference type="AlphaFoldDB" id="A0A0D2JKQ3"/>